<dbReference type="Gene3D" id="1.20.1290.10">
    <property type="entry name" value="AhpD-like"/>
    <property type="match status" value="3"/>
</dbReference>
<dbReference type="InterPro" id="IPR029032">
    <property type="entry name" value="AhpD-like"/>
</dbReference>
<organism evidence="2 3">
    <name type="scientific">Burkholderia cenocepacia</name>
    <dbReference type="NCBI Taxonomy" id="95486"/>
    <lineage>
        <taxon>Bacteria</taxon>
        <taxon>Pseudomonadati</taxon>
        <taxon>Pseudomonadota</taxon>
        <taxon>Betaproteobacteria</taxon>
        <taxon>Burkholderiales</taxon>
        <taxon>Burkholderiaceae</taxon>
        <taxon>Burkholderia</taxon>
        <taxon>Burkholderia cepacia complex</taxon>
    </lineage>
</organism>
<reference evidence="2 3" key="1">
    <citation type="submission" date="2018-12" db="EMBL/GenBank/DDBJ databases">
        <title>Cadmium resistance mechanism in endophytic bacteria Burkholderia cenocepacia YG-3.</title>
        <authorList>
            <person name="Zhang X."/>
            <person name="Wang X."/>
            <person name="Zhu Y."/>
        </authorList>
    </citation>
    <scope>NUCLEOTIDE SEQUENCE [LARGE SCALE GENOMIC DNA]</scope>
    <source>
        <strain evidence="2 3">YG-3</strain>
    </source>
</reference>
<protein>
    <submittedName>
        <fullName evidence="2">Carboxymuconolactone decarboxylase</fullName>
    </submittedName>
</protein>
<dbReference type="Pfam" id="PF02627">
    <property type="entry name" value="CMD"/>
    <property type="match status" value="2"/>
</dbReference>
<gene>
    <name evidence="2" type="ORF">D5R55_23295</name>
</gene>
<evidence type="ECO:0000259" key="1">
    <source>
        <dbReference type="Pfam" id="PF02627"/>
    </source>
</evidence>
<evidence type="ECO:0000313" key="3">
    <source>
        <dbReference type="Proteomes" id="UP000277191"/>
    </source>
</evidence>
<dbReference type="InterPro" id="IPR003779">
    <property type="entry name" value="CMD-like"/>
</dbReference>
<feature type="domain" description="Carboxymuconolactone decarboxylase-like" evidence="1">
    <location>
        <begin position="24"/>
        <end position="104"/>
    </location>
</feature>
<feature type="domain" description="Carboxymuconolactone decarboxylase-like" evidence="1">
    <location>
        <begin position="144"/>
        <end position="205"/>
    </location>
</feature>
<dbReference type="EMBL" id="CP034546">
    <property type="protein sequence ID" value="AZQ53974.1"/>
    <property type="molecule type" value="Genomic_DNA"/>
</dbReference>
<proteinExistence type="predicted"/>
<dbReference type="GO" id="GO:0051920">
    <property type="term" value="F:peroxiredoxin activity"/>
    <property type="evidence" value="ECO:0007669"/>
    <property type="project" value="InterPro"/>
</dbReference>
<dbReference type="Proteomes" id="UP000277191">
    <property type="component" value="Chromosome 2"/>
</dbReference>
<dbReference type="AlphaFoldDB" id="A0A3Q9F6R0"/>
<name>A0A3Q9F6R0_9BURK</name>
<evidence type="ECO:0000313" key="2">
    <source>
        <dbReference type="EMBL" id="AZQ53974.1"/>
    </source>
</evidence>
<dbReference type="PANTHER" id="PTHR33570:SF10">
    <property type="entry name" value="GAMMA-CARBOXYMUCONOLACTONE DECARBOXYLASE"/>
    <property type="match status" value="1"/>
</dbReference>
<dbReference type="InterPro" id="IPR052512">
    <property type="entry name" value="4CMD/NDH-1_regulator"/>
</dbReference>
<accession>A0A3Q9F6R0</accession>
<sequence>MSVIRAIGIEGFSGLSAALDRLDPDFRRLLIEGAYADIIARPNLSLKNRELVTVAVLTTMGNAESALRYHAGGMLNTGWTPEALLETVLQTLDYAGVPVAMAGLLHVAALLRERGVGVDHVADLVDGYDSAFAYLLQRRQRPFDALTPKERGLATLTIVIALENRHDAVRRHLNACLDLGWTRSELTEVLIQLTGYIGWPLVLPVSRIALAVFDTADGCPGSAQANAVTAPEAPERGIDAPRTYADMSHPLSRCLDALQASMSQPASIECTKAQHLTAIACLTCLARNADVDALVAHMRGALSLGASQREITDAIVGALPHAGVLAAQWALDSANRWFASPEARAASQQESAAA</sequence>
<dbReference type="PANTHER" id="PTHR33570">
    <property type="entry name" value="4-CARBOXYMUCONOLACTONE DECARBOXYLASE FAMILY PROTEIN"/>
    <property type="match status" value="1"/>
</dbReference>
<dbReference type="SUPFAM" id="SSF69118">
    <property type="entry name" value="AhpD-like"/>
    <property type="match status" value="2"/>
</dbReference>